<accession>A0A0C3PFB0</accession>
<dbReference type="AlphaFoldDB" id="A0A0C3PFB0"/>
<gene>
    <name evidence="1" type="ORF">M404DRAFT_421424</name>
</gene>
<proteinExistence type="predicted"/>
<dbReference type="EMBL" id="KN831961">
    <property type="protein sequence ID" value="KIO06951.1"/>
    <property type="molecule type" value="Genomic_DNA"/>
</dbReference>
<reference evidence="2" key="2">
    <citation type="submission" date="2015-01" db="EMBL/GenBank/DDBJ databases">
        <title>Evolutionary Origins and Diversification of the Mycorrhizal Mutualists.</title>
        <authorList>
            <consortium name="DOE Joint Genome Institute"/>
            <consortium name="Mycorrhizal Genomics Consortium"/>
            <person name="Kohler A."/>
            <person name="Kuo A."/>
            <person name="Nagy L.G."/>
            <person name="Floudas D."/>
            <person name="Copeland A."/>
            <person name="Barry K.W."/>
            <person name="Cichocki N."/>
            <person name="Veneault-Fourrey C."/>
            <person name="LaButti K."/>
            <person name="Lindquist E.A."/>
            <person name="Lipzen A."/>
            <person name="Lundell T."/>
            <person name="Morin E."/>
            <person name="Murat C."/>
            <person name="Riley R."/>
            <person name="Ohm R."/>
            <person name="Sun H."/>
            <person name="Tunlid A."/>
            <person name="Henrissat B."/>
            <person name="Grigoriev I.V."/>
            <person name="Hibbett D.S."/>
            <person name="Martin F."/>
        </authorList>
    </citation>
    <scope>NUCLEOTIDE SEQUENCE [LARGE SCALE GENOMIC DNA]</scope>
    <source>
        <strain evidence="2">Marx 270</strain>
    </source>
</reference>
<reference evidence="1 2" key="1">
    <citation type="submission" date="2014-04" db="EMBL/GenBank/DDBJ databases">
        <authorList>
            <consortium name="DOE Joint Genome Institute"/>
            <person name="Kuo A."/>
            <person name="Kohler A."/>
            <person name="Costa M.D."/>
            <person name="Nagy L.G."/>
            <person name="Floudas D."/>
            <person name="Copeland A."/>
            <person name="Barry K.W."/>
            <person name="Cichocki N."/>
            <person name="Veneault-Fourrey C."/>
            <person name="LaButti K."/>
            <person name="Lindquist E.A."/>
            <person name="Lipzen A."/>
            <person name="Lundell T."/>
            <person name="Morin E."/>
            <person name="Murat C."/>
            <person name="Sun H."/>
            <person name="Tunlid A."/>
            <person name="Henrissat B."/>
            <person name="Grigoriev I.V."/>
            <person name="Hibbett D.S."/>
            <person name="Martin F."/>
            <person name="Nordberg H.P."/>
            <person name="Cantor M.N."/>
            <person name="Hua S.X."/>
        </authorList>
    </citation>
    <scope>NUCLEOTIDE SEQUENCE [LARGE SCALE GENOMIC DNA]</scope>
    <source>
        <strain evidence="1 2">Marx 270</strain>
    </source>
</reference>
<evidence type="ECO:0000313" key="1">
    <source>
        <dbReference type="EMBL" id="KIO06951.1"/>
    </source>
</evidence>
<dbReference type="InParanoid" id="A0A0C3PFB0"/>
<organism evidence="1 2">
    <name type="scientific">Pisolithus tinctorius Marx 270</name>
    <dbReference type="NCBI Taxonomy" id="870435"/>
    <lineage>
        <taxon>Eukaryota</taxon>
        <taxon>Fungi</taxon>
        <taxon>Dikarya</taxon>
        <taxon>Basidiomycota</taxon>
        <taxon>Agaricomycotina</taxon>
        <taxon>Agaricomycetes</taxon>
        <taxon>Agaricomycetidae</taxon>
        <taxon>Boletales</taxon>
        <taxon>Sclerodermatineae</taxon>
        <taxon>Pisolithaceae</taxon>
        <taxon>Pisolithus</taxon>
    </lineage>
</organism>
<keyword evidence="2" id="KW-1185">Reference proteome</keyword>
<dbReference type="Proteomes" id="UP000054217">
    <property type="component" value="Unassembled WGS sequence"/>
</dbReference>
<dbReference type="HOGENOM" id="CLU_2360572_0_0_1"/>
<evidence type="ECO:0000313" key="2">
    <source>
        <dbReference type="Proteomes" id="UP000054217"/>
    </source>
</evidence>
<name>A0A0C3PFB0_PISTI</name>
<sequence length="96" mass="10802">MRMGLSRFRPGSILECTSAVTCGNSAYLRGRTCGIKEVSIDRGASSNLWKLSKPQCNEAEWNDKWGHTCPRLSIILHHRNTCCKRHPGSARMRRAS</sequence>
<protein>
    <submittedName>
        <fullName evidence="1">Uncharacterized protein</fullName>
    </submittedName>
</protein>